<evidence type="ECO:0000313" key="1">
    <source>
        <dbReference type="EMBL" id="ELY99768.1"/>
    </source>
</evidence>
<proteinExistence type="predicted"/>
<evidence type="ECO:0000313" key="2">
    <source>
        <dbReference type="Proteomes" id="UP000011693"/>
    </source>
</evidence>
<name>M0AQV7_9EURY</name>
<keyword evidence="1" id="KW-0808">Transferase</keyword>
<sequence length="43" mass="4930">MIAVVEYRLRDEYFVGGTWIADYRRLRVVAVQPSAAQSVSRAE</sequence>
<accession>M0AQV7</accession>
<dbReference type="EMBL" id="AOIN01000056">
    <property type="protein sequence ID" value="ELY99768.1"/>
    <property type="molecule type" value="Genomic_DNA"/>
</dbReference>
<keyword evidence="2" id="KW-1185">Reference proteome</keyword>
<protein>
    <submittedName>
        <fullName evidence="1">Type 11 methyltransferase</fullName>
    </submittedName>
</protein>
<keyword evidence="1" id="KW-0489">Methyltransferase</keyword>
<comment type="caution">
    <text evidence="1">The sequence shown here is derived from an EMBL/GenBank/DDBJ whole genome shotgun (WGS) entry which is preliminary data.</text>
</comment>
<dbReference type="Proteomes" id="UP000011693">
    <property type="component" value="Unassembled WGS sequence"/>
</dbReference>
<gene>
    <name evidence="1" type="ORF">C482_09792</name>
</gene>
<dbReference type="GO" id="GO:0008168">
    <property type="term" value="F:methyltransferase activity"/>
    <property type="evidence" value="ECO:0007669"/>
    <property type="project" value="UniProtKB-KW"/>
</dbReference>
<reference evidence="1 2" key="1">
    <citation type="journal article" date="2014" name="PLoS Genet.">
        <title>Phylogenetically driven sequencing of extremely halophilic archaea reveals strategies for static and dynamic osmo-response.</title>
        <authorList>
            <person name="Becker E.A."/>
            <person name="Seitzer P.M."/>
            <person name="Tritt A."/>
            <person name="Larsen D."/>
            <person name="Krusor M."/>
            <person name="Yao A.I."/>
            <person name="Wu D."/>
            <person name="Madern D."/>
            <person name="Eisen J.A."/>
            <person name="Darling A.E."/>
            <person name="Facciotti M.T."/>
        </authorList>
    </citation>
    <scope>NUCLEOTIDE SEQUENCE [LARGE SCALE GENOMIC DNA]</scope>
    <source>
        <strain evidence="1 2">JCM 10990</strain>
    </source>
</reference>
<dbReference type="STRING" id="1227492.C482_09792"/>
<dbReference type="PATRIC" id="fig|1227492.4.peg.1923"/>
<dbReference type="GO" id="GO:0032259">
    <property type="term" value="P:methylation"/>
    <property type="evidence" value="ECO:0007669"/>
    <property type="project" value="UniProtKB-KW"/>
</dbReference>
<organism evidence="1 2">
    <name type="scientific">Natrialba chahannaoensis JCM 10990</name>
    <dbReference type="NCBI Taxonomy" id="1227492"/>
    <lineage>
        <taxon>Archaea</taxon>
        <taxon>Methanobacteriati</taxon>
        <taxon>Methanobacteriota</taxon>
        <taxon>Stenosarchaea group</taxon>
        <taxon>Halobacteria</taxon>
        <taxon>Halobacteriales</taxon>
        <taxon>Natrialbaceae</taxon>
        <taxon>Natrialba</taxon>
    </lineage>
</organism>
<dbReference type="AlphaFoldDB" id="M0AQV7"/>